<keyword evidence="4" id="KW-1185">Reference proteome</keyword>
<dbReference type="PANTHER" id="PTHR33824">
    <property type="entry name" value="POLYKETIDE CYCLASE/DEHYDRASE AND LIPID TRANSPORT SUPERFAMILY PROTEIN"/>
    <property type="match status" value="1"/>
</dbReference>
<dbReference type="CDD" id="cd07817">
    <property type="entry name" value="SRPBCC_8"/>
    <property type="match status" value="1"/>
</dbReference>
<dbReference type="Proteomes" id="UP001064782">
    <property type="component" value="Unassembled WGS sequence"/>
</dbReference>
<dbReference type="SUPFAM" id="SSF55961">
    <property type="entry name" value="Bet v1-like"/>
    <property type="match status" value="1"/>
</dbReference>
<dbReference type="Gene3D" id="3.30.530.20">
    <property type="match status" value="1"/>
</dbReference>
<evidence type="ECO:0000313" key="4">
    <source>
        <dbReference type="Proteomes" id="UP001064782"/>
    </source>
</evidence>
<dbReference type="Pfam" id="PF03364">
    <property type="entry name" value="Polyketide_cyc"/>
    <property type="match status" value="1"/>
</dbReference>
<evidence type="ECO:0000259" key="1">
    <source>
        <dbReference type="Pfam" id="PF03364"/>
    </source>
</evidence>
<dbReference type="PANTHER" id="PTHR33824:SF7">
    <property type="entry name" value="POLYKETIDE CYCLASE_DEHYDRASE AND LIPID TRANSPORT SUPERFAMILY PROTEIN"/>
    <property type="match status" value="1"/>
</dbReference>
<accession>A0A9P3V0L8</accession>
<dbReference type="InterPro" id="IPR047137">
    <property type="entry name" value="ORF3"/>
</dbReference>
<evidence type="ECO:0000313" key="2">
    <source>
        <dbReference type="EMBL" id="GLB84458.1"/>
    </source>
</evidence>
<gene>
    <name evidence="3" type="ORF">Mkiyose1413_36700</name>
    <name evidence="2" type="ORF">SRL2020028_37140</name>
</gene>
<dbReference type="AlphaFoldDB" id="A0A9P3V0L8"/>
<dbReference type="EMBL" id="BRXE01000050">
    <property type="protein sequence ID" value="GLB84458.1"/>
    <property type="molecule type" value="Genomic_DNA"/>
</dbReference>
<evidence type="ECO:0000313" key="3">
    <source>
        <dbReference type="EMBL" id="GLD31787.1"/>
    </source>
</evidence>
<name>A0A9P3V0L8_9MYCO</name>
<organism evidence="3 4">
    <name type="scientific">Mycobacterium kiyosense</name>
    <dbReference type="NCBI Taxonomy" id="2871094"/>
    <lineage>
        <taxon>Bacteria</taxon>
        <taxon>Bacillati</taxon>
        <taxon>Actinomycetota</taxon>
        <taxon>Actinomycetes</taxon>
        <taxon>Mycobacteriales</taxon>
        <taxon>Mycobacteriaceae</taxon>
        <taxon>Mycobacterium</taxon>
    </lineage>
</organism>
<dbReference type="InterPro" id="IPR005031">
    <property type="entry name" value="COQ10_START"/>
</dbReference>
<feature type="domain" description="Coenzyme Q-binding protein COQ10 START" evidence="1">
    <location>
        <begin position="127"/>
        <end position="249"/>
    </location>
</feature>
<dbReference type="EMBL" id="BRZI01000030">
    <property type="protein sequence ID" value="GLD31787.1"/>
    <property type="molecule type" value="Genomic_DNA"/>
</dbReference>
<comment type="caution">
    <text evidence="3">The sequence shown here is derived from an EMBL/GenBank/DDBJ whole genome shotgun (WGS) entry which is preliminary data.</text>
</comment>
<dbReference type="InterPro" id="IPR023393">
    <property type="entry name" value="START-like_dom_sf"/>
</dbReference>
<reference evidence="3" key="1">
    <citation type="submission" date="2022-08" db="EMBL/GenBank/DDBJ databases">
        <title>Mycobacterium kiyosense sp. nov., scotochromogenic slow-glowing species isolated from respiratory specimens.</title>
        <authorList>
            <person name="Fukano H."/>
            <person name="Kazumi Y."/>
            <person name="Sakagami N."/>
            <person name="Ato M."/>
            <person name="Mitarai S."/>
            <person name="Hoshino Y."/>
        </authorList>
    </citation>
    <scope>NUCLEOTIDE SEQUENCE</scope>
    <source>
        <strain evidence="3">1413</strain>
        <strain evidence="2">SRL2020-028</strain>
    </source>
</reference>
<dbReference type="Proteomes" id="UP001165663">
    <property type="component" value="Unassembled WGS sequence"/>
</dbReference>
<protein>
    <recommendedName>
        <fullName evidence="1">Coenzyme Q-binding protein COQ10 START domain-containing protein</fullName>
    </recommendedName>
</protein>
<proteinExistence type="predicted"/>
<sequence length="289" mass="30798">MLGLSEILAPSGVAAVAGVEDTRRSRAVIRALGVRECGHGAALLVGPPQTVWTRVAGDVLDLAVLAVGVARRAPGTRRRGAVTAIALAAIGGVDLYAALCTSRGDEQPRHAGSQRHYSLRAAVTVMRSPDDVYRFWRDLANLPRFMYHLESVTEDPDGRTHWVANAPIGQPVQWDAQIVEDQPGKRIAWQSLPGSGIANSGSVEFSPDNSGNGTEVRVTIGYQLPGGALGKAVATLLGESPDQQVNDDLRRFKQILETGQVMRSDGSPDGTVAFRQMHQQAAQPVGREG</sequence>